<organism evidence="1 2">
    <name type="scientific">Schizopora paradoxa</name>
    <dbReference type="NCBI Taxonomy" id="27342"/>
    <lineage>
        <taxon>Eukaryota</taxon>
        <taxon>Fungi</taxon>
        <taxon>Dikarya</taxon>
        <taxon>Basidiomycota</taxon>
        <taxon>Agaricomycotina</taxon>
        <taxon>Agaricomycetes</taxon>
        <taxon>Hymenochaetales</taxon>
        <taxon>Schizoporaceae</taxon>
        <taxon>Schizopora</taxon>
    </lineage>
</organism>
<dbReference type="InterPro" id="IPR032675">
    <property type="entry name" value="LRR_dom_sf"/>
</dbReference>
<dbReference type="EMBL" id="KQ086167">
    <property type="protein sequence ID" value="KLO07004.1"/>
    <property type="molecule type" value="Genomic_DNA"/>
</dbReference>
<reference evidence="1 2" key="1">
    <citation type="submission" date="2015-04" db="EMBL/GenBank/DDBJ databases">
        <title>Complete genome sequence of Schizopora paradoxa KUC8140, a cosmopolitan wood degrader in East Asia.</title>
        <authorList>
            <consortium name="DOE Joint Genome Institute"/>
            <person name="Min B."/>
            <person name="Park H."/>
            <person name="Jang Y."/>
            <person name="Kim J.-J."/>
            <person name="Kim K.H."/>
            <person name="Pangilinan J."/>
            <person name="Lipzen A."/>
            <person name="Riley R."/>
            <person name="Grigoriev I.V."/>
            <person name="Spatafora J.W."/>
            <person name="Choi I.-G."/>
        </authorList>
    </citation>
    <scope>NUCLEOTIDE SEQUENCE [LARGE SCALE GENOMIC DNA]</scope>
    <source>
        <strain evidence="1 2">KUC8140</strain>
    </source>
</reference>
<dbReference type="Gene3D" id="3.80.10.10">
    <property type="entry name" value="Ribonuclease Inhibitor"/>
    <property type="match status" value="1"/>
</dbReference>
<proteinExistence type="predicted"/>
<protein>
    <recommendedName>
        <fullName evidence="3">F-box domain-containing protein</fullName>
    </recommendedName>
</protein>
<name>A0A0H2R583_9AGAM</name>
<evidence type="ECO:0000313" key="2">
    <source>
        <dbReference type="Proteomes" id="UP000053477"/>
    </source>
</evidence>
<evidence type="ECO:0000313" key="1">
    <source>
        <dbReference type="EMBL" id="KLO07004.1"/>
    </source>
</evidence>
<accession>A0A0H2R583</accession>
<dbReference type="InParanoid" id="A0A0H2R583"/>
<evidence type="ECO:0008006" key="3">
    <source>
        <dbReference type="Google" id="ProtNLM"/>
    </source>
</evidence>
<keyword evidence="2" id="KW-1185">Reference proteome</keyword>
<dbReference type="Proteomes" id="UP000053477">
    <property type="component" value="Unassembled WGS sequence"/>
</dbReference>
<sequence length="585" mass="67916">MTRPSILRPSTNNEKELYRPIDLVADSVQAVKALIDSGRNFDEIEDSEAGTERADLKKIWGRGLRQSHSKMKSLKQMEDALTLLTSLQDSLVEAIQDAYVVNRRETSSGLNLAQLPGDVLIRIFEMYIEMFIAPDYDGYSYYPRVLFVSPETLASVCKRFREIIFHLPSAWQHVSLNFPPHILRLRQERCSNPIIHINPSQRLSHTHVEMLDEIHPHCQWRELRINVFNENFAHPYFARLKTIAQVPFQALEFLLIQINKRPACLPAYLPIDNDFRPSVYLNEEHSNFLSLWRMPNLTRLELENVLPVSPLQCENVTSLSLDLYSVDNTEILAMNEFHAFLQSMPKIRSFSISLDIRNVSFDEHTFNEDLPTLPNLTSFDLEIRGGLPMVDRKLNGFMTLIDTQKLKRFAFGVYTGVPPDHGEHDLKKCLLAIFPSQSSTSQLGPTFGHLKDFTLKMFSHPGSSPLFERIFTSMPNVRHVVLVLHPLSKIRMCDDLLRSGTFRHLRTLRVDIPDLLTTHSPFWGRFDALFKRELQSCDEFERMEVRIEPLRAMEFGEERLRNFLGEKLDWAEDRSLFKHTTVRWH</sequence>
<dbReference type="AlphaFoldDB" id="A0A0H2R583"/>
<gene>
    <name evidence="1" type="ORF">SCHPADRAFT_669971</name>
</gene>